<feature type="region of interest" description="Disordered" evidence="9">
    <location>
        <begin position="737"/>
        <end position="806"/>
    </location>
</feature>
<evidence type="ECO:0000256" key="5">
    <source>
        <dbReference type="ARBA" id="ARBA00022454"/>
    </source>
</evidence>
<dbReference type="PANTHER" id="PTHR14513:SF0">
    <property type="entry name" value="PROTECTION OF TELOMERES PROTEIN 1"/>
    <property type="match status" value="1"/>
</dbReference>
<comment type="similarity">
    <text evidence="3">Belongs to the telombin family.</text>
</comment>
<feature type="region of interest" description="Disordered" evidence="9">
    <location>
        <begin position="571"/>
        <end position="605"/>
    </location>
</feature>
<dbReference type="Pfam" id="PF16686">
    <property type="entry name" value="POT1PC"/>
    <property type="match status" value="1"/>
</dbReference>
<accession>A0A162MNS2</accession>
<dbReference type="InterPro" id="IPR011564">
    <property type="entry name" value="Telomer_end-bd_POT1/Cdc13"/>
</dbReference>
<dbReference type="EMBL" id="AZHD01000004">
    <property type="protein sequence ID" value="OAA64640.1"/>
    <property type="molecule type" value="Genomic_DNA"/>
</dbReference>
<feature type="compositionally biased region" description="Basic and acidic residues" evidence="9">
    <location>
        <begin position="451"/>
        <end position="464"/>
    </location>
</feature>
<evidence type="ECO:0000256" key="4">
    <source>
        <dbReference type="ARBA" id="ARBA00015253"/>
    </source>
</evidence>
<proteinExistence type="inferred from homology"/>
<feature type="compositionally biased region" description="Low complexity" evidence="9">
    <location>
        <begin position="838"/>
        <end position="848"/>
    </location>
</feature>
<keyword evidence="8" id="KW-0539">Nucleus</keyword>
<dbReference type="InterPro" id="IPR028389">
    <property type="entry name" value="POT1"/>
</dbReference>
<comment type="subcellular location">
    <subcellularLocation>
        <location evidence="2">Chromosome</location>
        <location evidence="2">Telomere</location>
    </subcellularLocation>
    <subcellularLocation>
        <location evidence="1">Nucleus</location>
    </subcellularLocation>
</comment>
<dbReference type="AlphaFoldDB" id="A0A162MNS2"/>
<evidence type="ECO:0000256" key="2">
    <source>
        <dbReference type="ARBA" id="ARBA00004574"/>
    </source>
</evidence>
<dbReference type="STRING" id="1081102.A0A162MNS2"/>
<dbReference type="Pfam" id="PF02765">
    <property type="entry name" value="POT1"/>
    <property type="match status" value="1"/>
</dbReference>
<evidence type="ECO:0000256" key="6">
    <source>
        <dbReference type="ARBA" id="ARBA00022895"/>
    </source>
</evidence>
<feature type="compositionally biased region" description="Basic and acidic residues" evidence="9">
    <location>
        <begin position="737"/>
        <end position="750"/>
    </location>
</feature>
<sequence length="869" mass="95594">MPEVERRLPTSSPEEAPASAPAPAGAKEDVDRPLLKGYTPMNDILNDKVKPGQFVNVMGLVRDCRLPIPSRGSDYKMEIKLYDKSLENLNSTLSVHLFCAEAHMPTVGPGDVVVIRGSKVQRYNDTPSLLSGLSTTMFFYSAARIPEATVSAPVPAPAFAASVPWARNKPGSGRPTAQEDAFVSWLYHHIDKAAIPDPIRFEEKVAQTLKVHSKTCALQNVRQESYHNVVVLVVAKPYDAGSYVTLWVTDFTEHPLFREYVDPAAEGTGGAGADPQQQQQHQVGDPHKYLTRFGGVGCGGGGGGDKKAPAVWSGPFGRRSMQVTCFEPHAAYIRSHVNAGDWVELQNLRVRLGRNGHNLEGYMREDPARGNPIRVECLTIPGRDQENVDPFLKEAIRRKYMYEKKAKAASKKRKAAEDGLCAEKGETAKLRRKRNRGQKFGEPQQQQQHQQQEKDDGKQQRDGETVEEPQLPVALVASNLNHAIVSESPDQHVTPLWEALQPINIEPKQDGTTTTTTARAKTTATTTQSITLPFVNVKFRAQVRVVDYLPARLEDFAVGRKTSEYDILSDADDAAAGGDGDESSSCLSSSSSEDEDGDARRASGTLNQHVGERVWEWRFALLLEDATPRAALPNDSNDDSGGSGSGSDSGASAPAPARIWAVVDNAEAQMLTGLTACELRRDRDTLRELREKMASLWGTLEQAKTQAVLAEQKARRAAQAAAAEAAAAERFKVQERLREQKQREERERQRQLAAQHGRSLQDYPPPPPDSSDNEEDEQQLLQQQLQQQQKQQQQQPTTDPSNAAVKPVVSNLPFVCCLRQYGVRVRMPTPNGAGRAGGTSTSSSNGQQRKTKRAWQQMFALFGTKIVYS</sequence>
<comment type="caution">
    <text evidence="11">The sequence shown here is derived from an EMBL/GenBank/DDBJ whole genome shotgun (WGS) entry which is preliminary data.</text>
</comment>
<dbReference type="GO" id="GO:0016233">
    <property type="term" value="P:telomere capping"/>
    <property type="evidence" value="ECO:0007669"/>
    <property type="project" value="TreeGrafter"/>
</dbReference>
<reference evidence="11 12" key="1">
    <citation type="journal article" date="2016" name="Genome Biol. Evol.">
        <title>Divergent and convergent evolution of fungal pathogenicity.</title>
        <authorList>
            <person name="Shang Y."/>
            <person name="Xiao G."/>
            <person name="Zheng P."/>
            <person name="Cen K."/>
            <person name="Zhan S."/>
            <person name="Wang C."/>
        </authorList>
    </citation>
    <scope>NUCLEOTIDE SEQUENCE [LARGE SCALE GENOMIC DNA]</scope>
    <source>
        <strain evidence="11 12">RCEF 264</strain>
    </source>
</reference>
<dbReference type="Proteomes" id="UP000076874">
    <property type="component" value="Unassembled WGS sequence"/>
</dbReference>
<keyword evidence="5" id="KW-0158">Chromosome</keyword>
<evidence type="ECO:0000256" key="3">
    <source>
        <dbReference type="ARBA" id="ARBA00008442"/>
    </source>
</evidence>
<dbReference type="GO" id="GO:0010521">
    <property type="term" value="F:telomerase inhibitor activity"/>
    <property type="evidence" value="ECO:0007669"/>
    <property type="project" value="TreeGrafter"/>
</dbReference>
<feature type="domain" description="Telomeric single stranded DNA binding POT1/Cdc13" evidence="10">
    <location>
        <begin position="38"/>
        <end position="167"/>
    </location>
</feature>
<evidence type="ECO:0000313" key="11">
    <source>
        <dbReference type="EMBL" id="OAA64640.1"/>
    </source>
</evidence>
<dbReference type="GO" id="GO:0032210">
    <property type="term" value="P:regulation of telomere maintenance via telomerase"/>
    <property type="evidence" value="ECO:0007669"/>
    <property type="project" value="TreeGrafter"/>
</dbReference>
<dbReference type="GO" id="GO:0000783">
    <property type="term" value="C:nuclear telomere cap complex"/>
    <property type="evidence" value="ECO:0007669"/>
    <property type="project" value="TreeGrafter"/>
</dbReference>
<name>A0A162MNS2_9HYPO</name>
<dbReference type="InterPro" id="IPR012340">
    <property type="entry name" value="NA-bd_OB-fold"/>
</dbReference>
<feature type="compositionally biased region" description="Low complexity" evidence="9">
    <location>
        <begin position="438"/>
        <end position="450"/>
    </location>
</feature>
<feature type="region of interest" description="Disordered" evidence="9">
    <location>
        <begin position="263"/>
        <end position="283"/>
    </location>
</feature>
<feature type="compositionally biased region" description="Low complexity" evidence="9">
    <location>
        <begin position="779"/>
        <end position="795"/>
    </location>
</feature>
<evidence type="ECO:0000256" key="7">
    <source>
        <dbReference type="ARBA" id="ARBA00023125"/>
    </source>
</evidence>
<organism evidence="11 12">
    <name type="scientific">Niveomyces insectorum RCEF 264</name>
    <dbReference type="NCBI Taxonomy" id="1081102"/>
    <lineage>
        <taxon>Eukaryota</taxon>
        <taxon>Fungi</taxon>
        <taxon>Dikarya</taxon>
        <taxon>Ascomycota</taxon>
        <taxon>Pezizomycotina</taxon>
        <taxon>Sordariomycetes</taxon>
        <taxon>Hypocreomycetidae</taxon>
        <taxon>Hypocreales</taxon>
        <taxon>Cordycipitaceae</taxon>
        <taxon>Niveomyces</taxon>
    </lineage>
</organism>
<evidence type="ECO:0000313" key="12">
    <source>
        <dbReference type="Proteomes" id="UP000076874"/>
    </source>
</evidence>
<evidence type="ECO:0000256" key="9">
    <source>
        <dbReference type="SAM" id="MobiDB-lite"/>
    </source>
</evidence>
<feature type="region of interest" description="Disordered" evidence="9">
    <location>
        <begin position="1"/>
        <end position="31"/>
    </location>
</feature>
<protein>
    <recommendedName>
        <fullName evidence="4">Protection of telomeres protein 1</fullName>
    </recommendedName>
</protein>
<gene>
    <name evidence="11" type="ORF">SPI_03287</name>
</gene>
<keyword evidence="7" id="KW-0238">DNA-binding</keyword>
<dbReference type="OrthoDB" id="2186770at2759"/>
<dbReference type="SUPFAM" id="SSF50249">
    <property type="entry name" value="Nucleic acid-binding proteins"/>
    <property type="match status" value="2"/>
</dbReference>
<dbReference type="Gene3D" id="2.40.50.140">
    <property type="entry name" value="Nucleic acid-binding proteins"/>
    <property type="match status" value="2"/>
</dbReference>
<evidence type="ECO:0000256" key="8">
    <source>
        <dbReference type="ARBA" id="ARBA00023242"/>
    </source>
</evidence>
<evidence type="ECO:0000259" key="10">
    <source>
        <dbReference type="SMART" id="SM00976"/>
    </source>
</evidence>
<evidence type="ECO:0000256" key="1">
    <source>
        <dbReference type="ARBA" id="ARBA00004123"/>
    </source>
</evidence>
<dbReference type="SMART" id="SM00976">
    <property type="entry name" value="Telo_bind"/>
    <property type="match status" value="1"/>
</dbReference>
<feature type="region of interest" description="Disordered" evidence="9">
    <location>
        <begin position="426"/>
        <end position="465"/>
    </location>
</feature>
<dbReference type="GO" id="GO:0098505">
    <property type="term" value="F:G-rich strand telomeric DNA binding"/>
    <property type="evidence" value="ECO:0007669"/>
    <property type="project" value="TreeGrafter"/>
</dbReference>
<feature type="region of interest" description="Disordered" evidence="9">
    <location>
        <begin position="828"/>
        <end position="850"/>
    </location>
</feature>
<feature type="region of interest" description="Disordered" evidence="9">
    <location>
        <begin position="630"/>
        <end position="653"/>
    </location>
</feature>
<feature type="compositionally biased region" description="Low complexity" evidence="9">
    <location>
        <begin position="273"/>
        <end position="283"/>
    </location>
</feature>
<dbReference type="PANTHER" id="PTHR14513">
    <property type="entry name" value="PROTECTION OF TELOMERES 1"/>
    <property type="match status" value="1"/>
</dbReference>
<feature type="compositionally biased region" description="Low complexity" evidence="9">
    <location>
        <begin position="9"/>
        <end position="24"/>
    </location>
</feature>
<keyword evidence="12" id="KW-1185">Reference proteome</keyword>
<keyword evidence="6" id="KW-0779">Telomere</keyword>
<dbReference type="InterPro" id="IPR032042">
    <property type="entry name" value="POT1PC"/>
</dbReference>